<evidence type="ECO:0000256" key="1">
    <source>
        <dbReference type="SAM" id="MobiDB-lite"/>
    </source>
</evidence>
<dbReference type="Proteomes" id="UP001153069">
    <property type="component" value="Unassembled WGS sequence"/>
</dbReference>
<dbReference type="AlphaFoldDB" id="A0A9N8DLB6"/>
<evidence type="ECO:0000313" key="3">
    <source>
        <dbReference type="Proteomes" id="UP001153069"/>
    </source>
</evidence>
<keyword evidence="3" id="KW-1185">Reference proteome</keyword>
<proteinExistence type="predicted"/>
<feature type="region of interest" description="Disordered" evidence="1">
    <location>
        <begin position="1"/>
        <end position="33"/>
    </location>
</feature>
<organism evidence="2 3">
    <name type="scientific">Seminavis robusta</name>
    <dbReference type="NCBI Taxonomy" id="568900"/>
    <lineage>
        <taxon>Eukaryota</taxon>
        <taxon>Sar</taxon>
        <taxon>Stramenopiles</taxon>
        <taxon>Ochrophyta</taxon>
        <taxon>Bacillariophyta</taxon>
        <taxon>Bacillariophyceae</taxon>
        <taxon>Bacillariophycidae</taxon>
        <taxon>Naviculales</taxon>
        <taxon>Naviculaceae</taxon>
        <taxon>Seminavis</taxon>
    </lineage>
</organism>
<reference evidence="2" key="1">
    <citation type="submission" date="2020-06" db="EMBL/GenBank/DDBJ databases">
        <authorList>
            <consortium name="Plant Systems Biology data submission"/>
        </authorList>
    </citation>
    <scope>NUCLEOTIDE SEQUENCE</scope>
    <source>
        <strain evidence="2">D6</strain>
    </source>
</reference>
<comment type="caution">
    <text evidence="2">The sequence shown here is derived from an EMBL/GenBank/DDBJ whole genome shotgun (WGS) entry which is preliminary data.</text>
</comment>
<name>A0A9N8DLB6_9STRA</name>
<dbReference type="EMBL" id="CAICTM010000220">
    <property type="protein sequence ID" value="CAB9505172.1"/>
    <property type="molecule type" value="Genomic_DNA"/>
</dbReference>
<sequence length="121" mass="13354">MTPSSWMSSIPGFSTASSHSHGRSFGGMKKPPTLEEEMRNLELIKFQMESEPKVKPPSVPMMEHLVGDDEESGMGTSLNAPQEEEEDDEYPYKDACRAGGVDKGNNDNVCDMDSLFSFADE</sequence>
<feature type="region of interest" description="Disordered" evidence="1">
    <location>
        <begin position="50"/>
        <end position="108"/>
    </location>
</feature>
<accession>A0A9N8DLB6</accession>
<protein>
    <submittedName>
        <fullName evidence="2">Uncharacterized protein</fullName>
    </submittedName>
</protein>
<evidence type="ECO:0000313" key="2">
    <source>
        <dbReference type="EMBL" id="CAB9505172.1"/>
    </source>
</evidence>
<gene>
    <name evidence="2" type="ORF">SEMRO_221_G090930.1</name>
</gene>
<feature type="compositionally biased region" description="Polar residues" evidence="1">
    <location>
        <begin position="1"/>
        <end position="19"/>
    </location>
</feature>